<feature type="signal peptide" evidence="1">
    <location>
        <begin position="1"/>
        <end position="23"/>
    </location>
</feature>
<evidence type="ECO:0000313" key="3">
    <source>
        <dbReference type="Proteomes" id="UP000053477"/>
    </source>
</evidence>
<dbReference type="OrthoDB" id="2507450at2759"/>
<evidence type="ECO:0000313" key="2">
    <source>
        <dbReference type="EMBL" id="KLO17393.1"/>
    </source>
</evidence>
<dbReference type="STRING" id="27342.A0A0H2S6T1"/>
<feature type="chain" id="PRO_5005202082" evidence="1">
    <location>
        <begin position="24"/>
        <end position="661"/>
    </location>
</feature>
<keyword evidence="1" id="KW-0732">Signal</keyword>
<evidence type="ECO:0000256" key="1">
    <source>
        <dbReference type="SAM" id="SignalP"/>
    </source>
</evidence>
<reference evidence="2 3" key="1">
    <citation type="submission" date="2015-04" db="EMBL/GenBank/DDBJ databases">
        <title>Complete genome sequence of Schizopora paradoxa KUC8140, a cosmopolitan wood degrader in East Asia.</title>
        <authorList>
            <consortium name="DOE Joint Genome Institute"/>
            <person name="Min B."/>
            <person name="Park H."/>
            <person name="Jang Y."/>
            <person name="Kim J.-J."/>
            <person name="Kim K.H."/>
            <person name="Pangilinan J."/>
            <person name="Lipzen A."/>
            <person name="Riley R."/>
            <person name="Grigoriev I.V."/>
            <person name="Spatafora J.W."/>
            <person name="Choi I.-G."/>
        </authorList>
    </citation>
    <scope>NUCLEOTIDE SEQUENCE [LARGE SCALE GENOMIC DNA]</scope>
    <source>
        <strain evidence="2 3">KUC8140</strain>
    </source>
</reference>
<name>A0A0H2S6T1_9AGAM</name>
<sequence>MFSKSFAPFVALSVLLVSEPVLGRYKWMERDNRPVYLYPRRFDQEHPQALTDLSSACPGQVCGNLAGQAVSTLLAAADECAQQDMADQIIDAAAQFDAATQQNMINIAVQFRQAEKNTPPDFSVQPNINRNSVFCQKAPKNSQLNGLVQAQDPANDPNVFFDPATSSSVTLGSQPNTFPFGTSGSASSNSTAVSSSVVADVTSAANLAVETESLPPCGSVPTLTISDTSVPSNTDAITLSVSGTAAAVTASSTASSGSIGDFGSCSVPQIEFGVGFDNRKETSFQPVDQTSYNHGSAQNIDIITQFMCDQLVNTCGADATAKATCAKAQAAADTGTAKNGIQADLFNAVFGITTDFAADAVVDDQGNTISSGLSTTPTAAVSSDAASATVEAITTAATEAATEVASSTSAATTAAATAASNSAIGDFGSCSVPQIEFGTGFDGRKETSFEPVDKTSYNHGSAQNIDIITQFMCDQLVNSCGADATAKATCAKAQAAADTGTAKEGIQADLFNAVFGITTDFAAVAEVDDQGNVVAGTGSASASANAGVVAIATTAAASIKSATSTTAAPAAASTTAAAAASGANLQTFTGALGGVTAPTVTAIGNGQFQVEGNSAFNSLSSALERSCDVQNNQCANAANASGNQNGLTVAACNAQQAQCNA</sequence>
<accession>A0A0H2S6T1</accession>
<dbReference type="InParanoid" id="A0A0H2S6T1"/>
<dbReference type="Proteomes" id="UP000053477">
    <property type="component" value="Unassembled WGS sequence"/>
</dbReference>
<dbReference type="EMBL" id="KQ085905">
    <property type="protein sequence ID" value="KLO17393.1"/>
    <property type="molecule type" value="Genomic_DNA"/>
</dbReference>
<proteinExistence type="predicted"/>
<protein>
    <submittedName>
        <fullName evidence="2">Uncharacterized protein</fullName>
    </submittedName>
</protein>
<organism evidence="2 3">
    <name type="scientific">Schizopora paradoxa</name>
    <dbReference type="NCBI Taxonomy" id="27342"/>
    <lineage>
        <taxon>Eukaryota</taxon>
        <taxon>Fungi</taxon>
        <taxon>Dikarya</taxon>
        <taxon>Basidiomycota</taxon>
        <taxon>Agaricomycotina</taxon>
        <taxon>Agaricomycetes</taxon>
        <taxon>Hymenochaetales</taxon>
        <taxon>Schizoporaceae</taxon>
        <taxon>Schizopora</taxon>
    </lineage>
</organism>
<keyword evidence="3" id="KW-1185">Reference proteome</keyword>
<dbReference type="AlphaFoldDB" id="A0A0H2S6T1"/>
<gene>
    <name evidence="2" type="ORF">SCHPADRAFT_937092</name>
</gene>